<gene>
    <name evidence="1" type="ORF">O3M35_006610</name>
</gene>
<comment type="caution">
    <text evidence="1">The sequence shown here is derived from an EMBL/GenBank/DDBJ whole genome shotgun (WGS) entry which is preliminary data.</text>
</comment>
<protein>
    <submittedName>
        <fullName evidence="1">Uncharacterized protein</fullName>
    </submittedName>
</protein>
<evidence type="ECO:0000313" key="2">
    <source>
        <dbReference type="Proteomes" id="UP001461498"/>
    </source>
</evidence>
<sequence>MIKLKCSSNINEMNDDDDKNFLFLLCVDALKELNRPVGVSYDELKYFFKNIGFHLRDSQISSVLLKGITSDIIHTKSGRFHLNKHIKRIFKLKYKEEKKRKSRNKVRKWKNLNKRIYKKTNAVKFCGEKLPHLKRLIELDLSGRIMVEPSGKSSPHGEVKTIPNLETESSNSVKNKANVDNFTGKCFKNAATVSSVSPKESSLSIPAYYNQIDATKQINVCSSLNRNSFKMNETNNAKIEKLTSDIENYFETYLHEYLPIKHNIDGNCYNGDQPKFLQPSNNEAERANTRNNFSEERYNDNYFINSDSNISVRSKAIKSNSYVPRIMENPFNYIQSNKIESNQKLSKDTEKNNQLKYSLVRSANNKDNQTRKVVLLNEKINNYRPDRSSENRNVHRINYPKTISERFTPRLMSDTESDDSINRDKCEKISFGQYIKIKSKCLTMFKSRHNNSITIYCQHCTNRKKRRNKKLKRKSNLKRSKKITKLDRNINVGEHLINQPKIGFPLWRYFNPNHPYYAHSSFSQYYAQSS</sequence>
<dbReference type="AlphaFoldDB" id="A0AAW1DGH9"/>
<dbReference type="EMBL" id="JAPXFL010000003">
    <property type="protein sequence ID" value="KAK9509258.1"/>
    <property type="molecule type" value="Genomic_DNA"/>
</dbReference>
<name>A0AAW1DGH9_9HEMI</name>
<accession>A0AAW1DGH9</accession>
<dbReference type="Proteomes" id="UP001461498">
    <property type="component" value="Unassembled WGS sequence"/>
</dbReference>
<reference evidence="1 2" key="1">
    <citation type="submission" date="2022-12" db="EMBL/GenBank/DDBJ databases">
        <title>Chromosome-level genome assembly of true bugs.</title>
        <authorList>
            <person name="Ma L."/>
            <person name="Li H."/>
        </authorList>
    </citation>
    <scope>NUCLEOTIDE SEQUENCE [LARGE SCALE GENOMIC DNA]</scope>
    <source>
        <strain evidence="1">Lab_2022b</strain>
    </source>
</reference>
<proteinExistence type="predicted"/>
<evidence type="ECO:0000313" key="1">
    <source>
        <dbReference type="EMBL" id="KAK9509258.1"/>
    </source>
</evidence>
<organism evidence="1 2">
    <name type="scientific">Rhynocoris fuscipes</name>
    <dbReference type="NCBI Taxonomy" id="488301"/>
    <lineage>
        <taxon>Eukaryota</taxon>
        <taxon>Metazoa</taxon>
        <taxon>Ecdysozoa</taxon>
        <taxon>Arthropoda</taxon>
        <taxon>Hexapoda</taxon>
        <taxon>Insecta</taxon>
        <taxon>Pterygota</taxon>
        <taxon>Neoptera</taxon>
        <taxon>Paraneoptera</taxon>
        <taxon>Hemiptera</taxon>
        <taxon>Heteroptera</taxon>
        <taxon>Panheteroptera</taxon>
        <taxon>Cimicomorpha</taxon>
        <taxon>Reduviidae</taxon>
        <taxon>Harpactorinae</taxon>
        <taxon>Harpactorini</taxon>
        <taxon>Rhynocoris</taxon>
    </lineage>
</organism>
<keyword evidence="2" id="KW-1185">Reference proteome</keyword>